<dbReference type="Proteomes" id="UP000789706">
    <property type="component" value="Unassembled WGS sequence"/>
</dbReference>
<dbReference type="AlphaFoldDB" id="A0A9N9BQ39"/>
<dbReference type="EMBL" id="CAJVPK010001151">
    <property type="protein sequence ID" value="CAG8573760.1"/>
    <property type="molecule type" value="Genomic_DNA"/>
</dbReference>
<reference evidence="1" key="1">
    <citation type="submission" date="2021-06" db="EMBL/GenBank/DDBJ databases">
        <authorList>
            <person name="Kallberg Y."/>
            <person name="Tangrot J."/>
            <person name="Rosling A."/>
        </authorList>
    </citation>
    <scope>NUCLEOTIDE SEQUENCE</scope>
    <source>
        <strain evidence="1">AZ414A</strain>
    </source>
</reference>
<protein>
    <submittedName>
        <fullName evidence="1">5889_t:CDS:1</fullName>
    </submittedName>
</protein>
<accession>A0A9N9BQ39</accession>
<gene>
    <name evidence="1" type="ORF">DEBURN_LOCUS8218</name>
</gene>
<keyword evidence="2" id="KW-1185">Reference proteome</keyword>
<evidence type="ECO:0000313" key="2">
    <source>
        <dbReference type="Proteomes" id="UP000789706"/>
    </source>
</evidence>
<proteinExistence type="predicted"/>
<evidence type="ECO:0000313" key="1">
    <source>
        <dbReference type="EMBL" id="CAG8573760.1"/>
    </source>
</evidence>
<comment type="caution">
    <text evidence="1">The sequence shown here is derived from an EMBL/GenBank/DDBJ whole genome shotgun (WGS) entry which is preliminary data.</text>
</comment>
<sequence>MTNTTIRERTATTVASENICRLCSAKINSAVMYNYTVKIACPPPYGCDTNNFINNKKVMFCEAVEVGPAAQSYDRSGQLYANRKNEEIDVNKDHYDQDEIDISLKEIKKNAETWGLGEECRIWKP</sequence>
<organism evidence="1 2">
    <name type="scientific">Diversispora eburnea</name>
    <dbReference type="NCBI Taxonomy" id="1213867"/>
    <lineage>
        <taxon>Eukaryota</taxon>
        <taxon>Fungi</taxon>
        <taxon>Fungi incertae sedis</taxon>
        <taxon>Mucoromycota</taxon>
        <taxon>Glomeromycotina</taxon>
        <taxon>Glomeromycetes</taxon>
        <taxon>Diversisporales</taxon>
        <taxon>Diversisporaceae</taxon>
        <taxon>Diversispora</taxon>
    </lineage>
</organism>
<name>A0A9N9BQ39_9GLOM</name>